<dbReference type="EMBL" id="FNIC01000001">
    <property type="protein sequence ID" value="SDM85929.1"/>
    <property type="molecule type" value="Genomic_DNA"/>
</dbReference>
<dbReference type="RefSeq" id="WP_147212922.1">
    <property type="nucleotide sequence ID" value="NZ_BKAE01000002.1"/>
</dbReference>
<keyword evidence="3" id="KW-1185">Reference proteome</keyword>
<protein>
    <recommendedName>
        <fullName evidence="4">DUF3137 domain-containing protein</fullName>
    </recommendedName>
</protein>
<evidence type="ECO:0008006" key="4">
    <source>
        <dbReference type="Google" id="ProtNLM"/>
    </source>
</evidence>
<dbReference type="Proteomes" id="UP000199004">
    <property type="component" value="Unassembled WGS sequence"/>
</dbReference>
<organism evidence="2 3">
    <name type="scientific">Nocardioides szechwanensis</name>
    <dbReference type="NCBI Taxonomy" id="1005944"/>
    <lineage>
        <taxon>Bacteria</taxon>
        <taxon>Bacillati</taxon>
        <taxon>Actinomycetota</taxon>
        <taxon>Actinomycetes</taxon>
        <taxon>Propionibacteriales</taxon>
        <taxon>Nocardioidaceae</taxon>
        <taxon>Nocardioides</taxon>
    </lineage>
</organism>
<dbReference type="STRING" id="1005944.SAMN05192576_1109"/>
<evidence type="ECO:0000313" key="2">
    <source>
        <dbReference type="EMBL" id="SDM85929.1"/>
    </source>
</evidence>
<keyword evidence="1" id="KW-0812">Transmembrane</keyword>
<keyword evidence="1" id="KW-0472">Membrane</keyword>
<proteinExistence type="predicted"/>
<evidence type="ECO:0000256" key="1">
    <source>
        <dbReference type="SAM" id="Phobius"/>
    </source>
</evidence>
<accession>A0A1G9WN84</accession>
<dbReference type="Pfam" id="PF11335">
    <property type="entry name" value="DUF3137"/>
    <property type="match status" value="1"/>
</dbReference>
<dbReference type="InterPro" id="IPR021484">
    <property type="entry name" value="DUF3137"/>
</dbReference>
<keyword evidence="1" id="KW-1133">Transmembrane helix</keyword>
<gene>
    <name evidence="2" type="ORF">SAMN05192576_1109</name>
</gene>
<name>A0A1G9WN84_9ACTN</name>
<sequence>MSALFGGGFLLLFLGFFALVIVLIVVGVVQNKKRREALTAFAGARGWTMRESDPSLVGRFGGHPFDTGDSRRATNCLYGSHDGRHVVAFDYQYQTTSGTGEDRRTTTHSYSVVAMSLGTVMPRLAVSPEGAVGRFFGRLTNKDIELESEDFNRAFTVTADDRRFASDVLHPQMMQMLLQWPGLGWRFEGDSMLVIRSGSHQPSEIDATLAVMDAITDQVPDFVWRQLKGQ</sequence>
<dbReference type="AlphaFoldDB" id="A0A1G9WN84"/>
<feature type="transmembrane region" description="Helical" evidence="1">
    <location>
        <begin position="6"/>
        <end position="29"/>
    </location>
</feature>
<evidence type="ECO:0000313" key="3">
    <source>
        <dbReference type="Proteomes" id="UP000199004"/>
    </source>
</evidence>
<reference evidence="2 3" key="1">
    <citation type="submission" date="2016-10" db="EMBL/GenBank/DDBJ databases">
        <authorList>
            <person name="de Groot N.N."/>
        </authorList>
    </citation>
    <scope>NUCLEOTIDE SEQUENCE [LARGE SCALE GENOMIC DNA]</scope>
    <source>
        <strain evidence="2 3">CGMCC 1.11147</strain>
    </source>
</reference>